<evidence type="ECO:0000256" key="7">
    <source>
        <dbReference type="ARBA" id="ARBA00022902"/>
    </source>
</evidence>
<feature type="compositionally biased region" description="Polar residues" evidence="12">
    <location>
        <begin position="41"/>
        <end position="54"/>
    </location>
</feature>
<dbReference type="OMA" id="PWEKPED"/>
<proteinExistence type="inferred from homology"/>
<accession>A0A913ZKS6</accession>
<keyword evidence="6" id="KW-0963">Cytoplasm</keyword>
<dbReference type="Proteomes" id="UP000887568">
    <property type="component" value="Unplaced"/>
</dbReference>
<keyword evidence="9" id="KW-0539">Nucleus</keyword>
<dbReference type="GO" id="GO:0005634">
    <property type="term" value="C:nucleus"/>
    <property type="evidence" value="ECO:0007669"/>
    <property type="project" value="UniProtKB-SubCell"/>
</dbReference>
<dbReference type="EnsemblMetazoa" id="XM_038195723.1">
    <property type="protein sequence ID" value="XP_038051651.1"/>
    <property type="gene ID" value="LOC119724607"/>
</dbReference>
<evidence type="ECO:0000256" key="3">
    <source>
        <dbReference type="ARBA" id="ARBA00010906"/>
    </source>
</evidence>
<sequence length="222" mass="23883">MTSLSNRPDSGRETSLSVSGETMRTGTPLNKAKKSYKYRKVSNSGSADETLFTSQREHYLQTRNSPSNARPKSAGGGEWHVHGEQHPAPTPTLIGQTKRTPSGAPPIKSPLVKVGGAPRTRSRLYKPTPSYVDESLFGPKLQEPDFLAPWEKPEDSRKGPMLTWSPPVVGSLSCTPRSTPPSRPPSSAGSRPGSAKGSRPGSAAGDQRHGSRPPTPNRPVWK</sequence>
<comment type="subunit">
    <text evidence="4">Interacts with RBPJ/RBPSUH.</text>
</comment>
<dbReference type="GO" id="GO:0007399">
    <property type="term" value="P:nervous system development"/>
    <property type="evidence" value="ECO:0007669"/>
    <property type="project" value="UniProtKB-KW"/>
</dbReference>
<dbReference type="PANTHER" id="PTHR34917:SF1">
    <property type="entry name" value="RBPJ-INTERACTING AND TUBULIN-ASSOCIATED PROTEIN 1"/>
    <property type="match status" value="1"/>
</dbReference>
<feature type="compositionally biased region" description="Basic residues" evidence="12">
    <location>
        <begin position="31"/>
        <end position="40"/>
    </location>
</feature>
<evidence type="ECO:0000313" key="13">
    <source>
        <dbReference type="EnsemblMetazoa" id="XP_038051651.1"/>
    </source>
</evidence>
<evidence type="ECO:0000256" key="10">
    <source>
        <dbReference type="ARBA" id="ARBA00024957"/>
    </source>
</evidence>
<feature type="compositionally biased region" description="Polar residues" evidence="12">
    <location>
        <begin position="1"/>
        <end position="28"/>
    </location>
</feature>
<feature type="compositionally biased region" description="Polar residues" evidence="12">
    <location>
        <begin position="61"/>
        <end position="70"/>
    </location>
</feature>
<feature type="compositionally biased region" description="Pro residues" evidence="12">
    <location>
        <begin position="213"/>
        <end position="222"/>
    </location>
</feature>
<dbReference type="PANTHER" id="PTHR34917">
    <property type="entry name" value="RBPJ-INTERACTING AND TUBULIN-ASSOCIATED PROTEIN 1"/>
    <property type="match status" value="1"/>
</dbReference>
<dbReference type="GO" id="GO:0045746">
    <property type="term" value="P:negative regulation of Notch signaling pathway"/>
    <property type="evidence" value="ECO:0007669"/>
    <property type="project" value="TreeGrafter"/>
</dbReference>
<comment type="similarity">
    <text evidence="3">Belongs to the RITA family.</text>
</comment>
<dbReference type="RefSeq" id="XP_038051651.1">
    <property type="nucleotide sequence ID" value="XM_038195723.1"/>
</dbReference>
<dbReference type="OrthoDB" id="10061257at2759"/>
<evidence type="ECO:0000256" key="8">
    <source>
        <dbReference type="ARBA" id="ARBA00022976"/>
    </source>
</evidence>
<evidence type="ECO:0000313" key="14">
    <source>
        <dbReference type="Proteomes" id="UP000887568"/>
    </source>
</evidence>
<evidence type="ECO:0000256" key="9">
    <source>
        <dbReference type="ARBA" id="ARBA00023242"/>
    </source>
</evidence>
<dbReference type="GO" id="GO:0007219">
    <property type="term" value="P:Notch signaling pathway"/>
    <property type="evidence" value="ECO:0007669"/>
    <property type="project" value="UniProtKB-KW"/>
</dbReference>
<evidence type="ECO:0000256" key="1">
    <source>
        <dbReference type="ARBA" id="ARBA00004123"/>
    </source>
</evidence>
<feature type="compositionally biased region" description="Low complexity" evidence="12">
    <location>
        <begin position="185"/>
        <end position="205"/>
    </location>
</feature>
<keyword evidence="8" id="KW-0914">Notch signaling pathway</keyword>
<evidence type="ECO:0000256" key="11">
    <source>
        <dbReference type="ARBA" id="ARBA00031318"/>
    </source>
</evidence>
<comment type="function">
    <text evidence="10">Tubulin-binding protein that acts as a negative regulator of Notch signaling pathway. Shuttles between the cytoplasm and the nucleus and mediates the nuclear export of RBPJ/RBPSUH, thereby preventing the interaction between RBPJ/RBPSUH and NICD product of Notch proteins (Notch intracellular domain), leading to down-regulate Notch-mediated transcription. May play a role in neurogenesis.</text>
</comment>
<evidence type="ECO:0000256" key="12">
    <source>
        <dbReference type="SAM" id="MobiDB-lite"/>
    </source>
</evidence>
<organism evidence="13 14">
    <name type="scientific">Patiria miniata</name>
    <name type="common">Bat star</name>
    <name type="synonym">Asterina miniata</name>
    <dbReference type="NCBI Taxonomy" id="46514"/>
    <lineage>
        <taxon>Eukaryota</taxon>
        <taxon>Metazoa</taxon>
        <taxon>Echinodermata</taxon>
        <taxon>Eleutherozoa</taxon>
        <taxon>Asterozoa</taxon>
        <taxon>Asteroidea</taxon>
        <taxon>Valvatacea</taxon>
        <taxon>Valvatida</taxon>
        <taxon>Asterinidae</taxon>
        <taxon>Patiria</taxon>
    </lineage>
</organism>
<dbReference type="GeneID" id="119724607"/>
<reference evidence="13" key="1">
    <citation type="submission" date="2022-11" db="UniProtKB">
        <authorList>
            <consortium name="EnsemblMetazoa"/>
        </authorList>
    </citation>
    <scope>IDENTIFICATION</scope>
</reference>
<evidence type="ECO:0000256" key="2">
    <source>
        <dbReference type="ARBA" id="ARBA00004496"/>
    </source>
</evidence>
<evidence type="ECO:0000256" key="6">
    <source>
        <dbReference type="ARBA" id="ARBA00022490"/>
    </source>
</evidence>
<name>A0A913ZKS6_PATMI</name>
<dbReference type="GO" id="GO:0015631">
    <property type="term" value="F:tubulin binding"/>
    <property type="evidence" value="ECO:0007669"/>
    <property type="project" value="InterPro"/>
</dbReference>
<dbReference type="AlphaFoldDB" id="A0A913ZKS6"/>
<protein>
    <recommendedName>
        <fullName evidence="5">RBPJ-interacting and tubulin-associated protein 1</fullName>
    </recommendedName>
    <alternativeName>
        <fullName evidence="11">RBPJ-interacting and tubulin-associated protein</fullName>
    </alternativeName>
</protein>
<dbReference type="Pfam" id="PF17066">
    <property type="entry name" value="RITA"/>
    <property type="match status" value="1"/>
</dbReference>
<evidence type="ECO:0000256" key="5">
    <source>
        <dbReference type="ARBA" id="ARBA00014447"/>
    </source>
</evidence>
<comment type="subcellular location">
    <subcellularLocation>
        <location evidence="2">Cytoplasm</location>
    </subcellularLocation>
    <subcellularLocation>
        <location evidence="1">Nucleus</location>
    </subcellularLocation>
</comment>
<keyword evidence="14" id="KW-1185">Reference proteome</keyword>
<dbReference type="InterPro" id="IPR031418">
    <property type="entry name" value="RITA1"/>
</dbReference>
<dbReference type="GO" id="GO:0051168">
    <property type="term" value="P:nuclear export"/>
    <property type="evidence" value="ECO:0007669"/>
    <property type="project" value="InterPro"/>
</dbReference>
<feature type="region of interest" description="Disordered" evidence="12">
    <location>
        <begin position="1"/>
        <end position="222"/>
    </location>
</feature>
<keyword evidence="7" id="KW-0524">Neurogenesis</keyword>
<evidence type="ECO:0000256" key="4">
    <source>
        <dbReference type="ARBA" id="ARBA00011667"/>
    </source>
</evidence>
<dbReference type="GO" id="GO:0005737">
    <property type="term" value="C:cytoplasm"/>
    <property type="evidence" value="ECO:0007669"/>
    <property type="project" value="UniProtKB-SubCell"/>
</dbReference>